<dbReference type="EMBL" id="LT828648">
    <property type="protein sequence ID" value="SLM49987.1"/>
    <property type="molecule type" value="Genomic_DNA"/>
</dbReference>
<accession>A0A1W1IAB3</accession>
<keyword evidence="1" id="KW-1133">Transmembrane helix</keyword>
<feature type="transmembrane region" description="Helical" evidence="1">
    <location>
        <begin position="51"/>
        <end position="76"/>
    </location>
</feature>
<name>A0A1W1IAB3_9BACT</name>
<keyword evidence="1" id="KW-0812">Transmembrane</keyword>
<keyword evidence="3" id="KW-1185">Reference proteome</keyword>
<dbReference type="Proteomes" id="UP000192042">
    <property type="component" value="Chromosome I"/>
</dbReference>
<evidence type="ECO:0000313" key="2">
    <source>
        <dbReference type="EMBL" id="SLM49987.1"/>
    </source>
</evidence>
<reference evidence="2 3" key="1">
    <citation type="submission" date="2017-03" db="EMBL/GenBank/DDBJ databases">
        <authorList>
            <person name="Afonso C.L."/>
            <person name="Miller P.J."/>
            <person name="Scott M.A."/>
            <person name="Spackman E."/>
            <person name="Goraichik I."/>
            <person name="Dimitrov K.M."/>
            <person name="Suarez D.L."/>
            <person name="Swayne D.E."/>
        </authorList>
    </citation>
    <scope>NUCLEOTIDE SEQUENCE [LARGE SCALE GENOMIC DNA]</scope>
    <source>
        <strain evidence="2">Genome sequencing of Nitrospira japonica strain NJ11</strain>
    </source>
</reference>
<evidence type="ECO:0000256" key="1">
    <source>
        <dbReference type="SAM" id="Phobius"/>
    </source>
</evidence>
<dbReference type="STRING" id="1325564.NSJP_3820"/>
<dbReference type="KEGG" id="nja:NSJP_3820"/>
<protein>
    <submittedName>
        <fullName evidence="2">Uncharacterized protein</fullName>
    </submittedName>
</protein>
<dbReference type="RefSeq" id="WP_080888152.1">
    <property type="nucleotide sequence ID" value="NZ_LT828648.1"/>
</dbReference>
<feature type="transmembrane region" description="Helical" evidence="1">
    <location>
        <begin position="12"/>
        <end position="31"/>
    </location>
</feature>
<proteinExistence type="predicted"/>
<dbReference type="AlphaFoldDB" id="A0A1W1IAB3"/>
<organism evidence="2 3">
    <name type="scientific">Nitrospira japonica</name>
    <dbReference type="NCBI Taxonomy" id="1325564"/>
    <lineage>
        <taxon>Bacteria</taxon>
        <taxon>Pseudomonadati</taxon>
        <taxon>Nitrospirota</taxon>
        <taxon>Nitrospiria</taxon>
        <taxon>Nitrospirales</taxon>
        <taxon>Nitrospiraceae</taxon>
        <taxon>Nitrospira</taxon>
    </lineage>
</organism>
<evidence type="ECO:0000313" key="3">
    <source>
        <dbReference type="Proteomes" id="UP000192042"/>
    </source>
</evidence>
<keyword evidence="1" id="KW-0472">Membrane</keyword>
<sequence>MTPHRSSYKKTTFLAAAAGTLSLVLSGWLLLMQSIGIPWTGLSFVLHPALAWGSGVPLLGLALYGYAIALGGVLALQNDVKGRAHF</sequence>
<gene>
    <name evidence="2" type="ORF">NSJP_3820</name>
</gene>